<sequence length="109" mass="12126">MSQTMMIAGHAKLPRGMAARDVYETLTVTAEIDPHFGVIIEASCTLATDHAQNFINDLLKGYSLREGLDAILDVINNGYHGKAKDALMAACKDMYYYYTELNKEKSFAE</sequence>
<protein>
    <submittedName>
        <fullName evidence="2">DUF3870 domain-containing protein</fullName>
    </submittedName>
</protein>
<evidence type="ECO:0000313" key="3">
    <source>
        <dbReference type="Proteomes" id="UP001596505"/>
    </source>
</evidence>
<dbReference type="Pfam" id="PF12986">
    <property type="entry name" value="DUF3870"/>
    <property type="match status" value="1"/>
</dbReference>
<accession>A0ABW2PZH4</accession>
<proteinExistence type="predicted"/>
<keyword evidence="3" id="KW-1185">Reference proteome</keyword>
<reference evidence="3" key="1">
    <citation type="journal article" date="2019" name="Int. J. Syst. Evol. Microbiol.">
        <title>The Global Catalogue of Microorganisms (GCM) 10K type strain sequencing project: providing services to taxonomists for standard genome sequencing and annotation.</title>
        <authorList>
            <consortium name="The Broad Institute Genomics Platform"/>
            <consortium name="The Broad Institute Genome Sequencing Center for Infectious Disease"/>
            <person name="Wu L."/>
            <person name="Ma J."/>
        </authorList>
    </citation>
    <scope>NUCLEOTIDE SEQUENCE [LARGE SCALE GENOMIC DNA]</scope>
    <source>
        <strain evidence="3">CGMCC 1.16305</strain>
    </source>
</reference>
<organism evidence="2 3">
    <name type="scientific">Scopulibacillus cellulosilyticus</name>
    <dbReference type="NCBI Taxonomy" id="2665665"/>
    <lineage>
        <taxon>Bacteria</taxon>
        <taxon>Bacillati</taxon>
        <taxon>Bacillota</taxon>
        <taxon>Bacilli</taxon>
        <taxon>Bacillales</taxon>
        <taxon>Sporolactobacillaceae</taxon>
        <taxon>Scopulibacillus</taxon>
    </lineage>
</organism>
<dbReference type="Proteomes" id="UP001596505">
    <property type="component" value="Unassembled WGS sequence"/>
</dbReference>
<dbReference type="RefSeq" id="WP_380965192.1">
    <property type="nucleotide sequence ID" value="NZ_JBHTCO010000005.1"/>
</dbReference>
<name>A0ABW2PZH4_9BACL</name>
<dbReference type="EMBL" id="JBHTCO010000005">
    <property type="protein sequence ID" value="MFC7392783.1"/>
    <property type="molecule type" value="Genomic_DNA"/>
</dbReference>
<comment type="caution">
    <text evidence="2">The sequence shown here is derived from an EMBL/GenBank/DDBJ whole genome shotgun (WGS) entry which is preliminary data.</text>
</comment>
<evidence type="ECO:0000259" key="1">
    <source>
        <dbReference type="Pfam" id="PF12986"/>
    </source>
</evidence>
<gene>
    <name evidence="2" type="ORF">ACFQRG_07260</name>
</gene>
<evidence type="ECO:0000313" key="2">
    <source>
        <dbReference type="EMBL" id="MFC7392783.1"/>
    </source>
</evidence>
<feature type="domain" description="DUF3870" evidence="1">
    <location>
        <begin position="6"/>
        <end position="98"/>
    </location>
</feature>
<dbReference type="InterPro" id="IPR024617">
    <property type="entry name" value="DUF3870"/>
</dbReference>